<dbReference type="GO" id="GO:0009507">
    <property type="term" value="C:chloroplast"/>
    <property type="evidence" value="ECO:0007669"/>
    <property type="project" value="UniProtKB-SubCell"/>
</dbReference>
<dbReference type="GO" id="GO:0047714">
    <property type="term" value="F:galactolipase activity"/>
    <property type="evidence" value="ECO:0007669"/>
    <property type="project" value="UniProtKB-ARBA"/>
</dbReference>
<comment type="caution">
    <text evidence="10">The sequence shown here is derived from an EMBL/GenBank/DDBJ whole genome shotgun (WGS) entry which is preliminary data.</text>
</comment>
<evidence type="ECO:0000256" key="8">
    <source>
        <dbReference type="ARBA" id="ARBA00023098"/>
    </source>
</evidence>
<keyword evidence="11" id="KW-1185">Reference proteome</keyword>
<sequence>MAAFKLNPPSNHHFLINTKIKMNSSWQVMKPFTAACTTSSTTISTSATIIRQIANRLLVHDNRSCRMQAPENWSSLLEPMDPALRSELIRCGEMAQACYEAFDNNPYSKYCGSCKVPPKTFFRDLGMDSSGYEMTSYIYSSNTSNLVPKFFIKSIKPDGPWNSIKAQNLKSKDPNIKVMAGFLHVYTDKDQRCPYSKFSARQQRFELAILSAYDIAESDLYKPEKIPISVVSFSGPRVGNMRFKKRVEELGIKVLRVFNIHDKVPNMPGGRDVALLNKDGDILKQEYLIPPSWSQVENKGLCKNQNGEWKLPEQNGIEDHLGLQEVEHHLRKLGLA</sequence>
<dbReference type="GO" id="GO:0008970">
    <property type="term" value="F:phospholipase A1 activity"/>
    <property type="evidence" value="ECO:0007669"/>
    <property type="project" value="UniProtKB-ARBA"/>
</dbReference>
<comment type="subcellular location">
    <subcellularLocation>
        <location evidence="1">Plastid</location>
        <location evidence="1">Chloroplast</location>
    </subcellularLocation>
</comment>
<dbReference type="InterPro" id="IPR002921">
    <property type="entry name" value="Fungal_lipase-type"/>
</dbReference>
<name>A0A5N6LHG0_9ASTR</name>
<evidence type="ECO:0000256" key="6">
    <source>
        <dbReference type="ARBA" id="ARBA00022946"/>
    </source>
</evidence>
<dbReference type="GO" id="GO:0016042">
    <property type="term" value="P:lipid catabolic process"/>
    <property type="evidence" value="ECO:0007669"/>
    <property type="project" value="UniProtKB-KW"/>
</dbReference>
<evidence type="ECO:0000259" key="9">
    <source>
        <dbReference type="Pfam" id="PF01764"/>
    </source>
</evidence>
<dbReference type="AlphaFoldDB" id="A0A5N6LHG0"/>
<keyword evidence="4" id="KW-0934">Plastid</keyword>
<proteinExistence type="inferred from homology"/>
<keyword evidence="5" id="KW-0378">Hydrolase</keyword>
<comment type="similarity">
    <text evidence="2">Belongs to the AB hydrolase superfamily. Lipase family.</text>
</comment>
<dbReference type="Gene3D" id="3.40.50.1820">
    <property type="entry name" value="alpha/beta hydrolase"/>
    <property type="match status" value="2"/>
</dbReference>
<gene>
    <name evidence="10" type="ORF">E3N88_42539</name>
</gene>
<organism evidence="10 11">
    <name type="scientific">Mikania micrantha</name>
    <name type="common">bitter vine</name>
    <dbReference type="NCBI Taxonomy" id="192012"/>
    <lineage>
        <taxon>Eukaryota</taxon>
        <taxon>Viridiplantae</taxon>
        <taxon>Streptophyta</taxon>
        <taxon>Embryophyta</taxon>
        <taxon>Tracheophyta</taxon>
        <taxon>Spermatophyta</taxon>
        <taxon>Magnoliopsida</taxon>
        <taxon>eudicotyledons</taxon>
        <taxon>Gunneridae</taxon>
        <taxon>Pentapetalae</taxon>
        <taxon>asterids</taxon>
        <taxon>campanulids</taxon>
        <taxon>Asterales</taxon>
        <taxon>Asteraceae</taxon>
        <taxon>Asteroideae</taxon>
        <taxon>Heliantheae alliance</taxon>
        <taxon>Eupatorieae</taxon>
        <taxon>Mikania</taxon>
    </lineage>
</organism>
<dbReference type="SUPFAM" id="SSF53474">
    <property type="entry name" value="alpha/beta-Hydrolases"/>
    <property type="match status" value="1"/>
</dbReference>
<keyword evidence="6" id="KW-0809">Transit peptide</keyword>
<dbReference type="PANTHER" id="PTHR31403">
    <property type="entry name" value="PHOSPHOLIPASE A1-IBETA2, CHLOROPLASTIC"/>
    <property type="match status" value="1"/>
</dbReference>
<dbReference type="OrthoDB" id="438440at2759"/>
<evidence type="ECO:0000256" key="7">
    <source>
        <dbReference type="ARBA" id="ARBA00022963"/>
    </source>
</evidence>
<feature type="domain" description="Fungal lipase-type" evidence="9">
    <location>
        <begin position="207"/>
        <end position="269"/>
    </location>
</feature>
<evidence type="ECO:0000313" key="11">
    <source>
        <dbReference type="Proteomes" id="UP000326396"/>
    </source>
</evidence>
<evidence type="ECO:0000256" key="5">
    <source>
        <dbReference type="ARBA" id="ARBA00022801"/>
    </source>
</evidence>
<dbReference type="PANTHER" id="PTHR31403:SF51">
    <property type="entry name" value="PHOSPHOLIPASE A1-IGAMMA2, CHLOROPLASTIC"/>
    <property type="match status" value="1"/>
</dbReference>
<evidence type="ECO:0000256" key="4">
    <source>
        <dbReference type="ARBA" id="ARBA00022640"/>
    </source>
</evidence>
<dbReference type="EMBL" id="SZYD01000631">
    <property type="protein sequence ID" value="KAD1618701.1"/>
    <property type="molecule type" value="Genomic_DNA"/>
</dbReference>
<dbReference type="Pfam" id="PF01764">
    <property type="entry name" value="Lipase_3"/>
    <property type="match status" value="1"/>
</dbReference>
<evidence type="ECO:0000256" key="2">
    <source>
        <dbReference type="ARBA" id="ARBA00010701"/>
    </source>
</evidence>
<protein>
    <recommendedName>
        <fullName evidence="9">Fungal lipase-type domain-containing protein</fullName>
    </recommendedName>
</protein>
<keyword evidence="8" id="KW-0443">Lipid metabolism</keyword>
<evidence type="ECO:0000313" key="10">
    <source>
        <dbReference type="EMBL" id="KAD1618701.1"/>
    </source>
</evidence>
<accession>A0A5N6LHG0</accession>
<reference evidence="10 11" key="1">
    <citation type="submission" date="2019-05" db="EMBL/GenBank/DDBJ databases">
        <title>Mikania micrantha, genome provides insights into the molecular mechanism of rapid growth.</title>
        <authorList>
            <person name="Liu B."/>
        </authorList>
    </citation>
    <scope>NUCLEOTIDE SEQUENCE [LARGE SCALE GENOMIC DNA]</scope>
    <source>
        <strain evidence="10">NLD-2019</strain>
        <tissue evidence="10">Leaf</tissue>
    </source>
</reference>
<dbReference type="Proteomes" id="UP000326396">
    <property type="component" value="Unassembled WGS sequence"/>
</dbReference>
<dbReference type="InterPro" id="IPR029058">
    <property type="entry name" value="AB_hydrolase_fold"/>
</dbReference>
<keyword evidence="3" id="KW-0150">Chloroplast</keyword>
<keyword evidence="7" id="KW-0442">Lipid degradation</keyword>
<evidence type="ECO:0000256" key="3">
    <source>
        <dbReference type="ARBA" id="ARBA00022528"/>
    </source>
</evidence>
<evidence type="ECO:0000256" key="1">
    <source>
        <dbReference type="ARBA" id="ARBA00004229"/>
    </source>
</evidence>